<protein>
    <submittedName>
        <fullName evidence="1">Uncharacterized protein</fullName>
    </submittedName>
</protein>
<accession>A0A848AVR3</accession>
<dbReference type="Gene3D" id="3.40.50.720">
    <property type="entry name" value="NAD(P)-binding Rossmann-like Domain"/>
    <property type="match status" value="1"/>
</dbReference>
<evidence type="ECO:0000313" key="1">
    <source>
        <dbReference type="EMBL" id="NMD85630.1"/>
    </source>
</evidence>
<reference evidence="1 2" key="1">
    <citation type="submission" date="2020-04" db="EMBL/GenBank/DDBJ databases">
        <authorList>
            <person name="Hitch T.C.A."/>
            <person name="Wylensek D."/>
            <person name="Clavel T."/>
        </authorList>
    </citation>
    <scope>NUCLEOTIDE SEQUENCE [LARGE SCALE GENOMIC DNA]</scope>
    <source>
        <strain evidence="1 2">COR2-253-APC-1A</strain>
    </source>
</reference>
<gene>
    <name evidence="1" type="ORF">HF882_03425</name>
</gene>
<dbReference type="AlphaFoldDB" id="A0A848AVR3"/>
<name>A0A848AVR3_9BACT</name>
<proteinExistence type="predicted"/>
<dbReference type="Gene3D" id="3.30.360.10">
    <property type="entry name" value="Dihydrodipicolinate Reductase, domain 2"/>
    <property type="match status" value="1"/>
</dbReference>
<organism evidence="1 2">
    <name type="scientific">Victivallis vadensis</name>
    <dbReference type="NCBI Taxonomy" id="172901"/>
    <lineage>
        <taxon>Bacteria</taxon>
        <taxon>Pseudomonadati</taxon>
        <taxon>Lentisphaerota</taxon>
        <taxon>Lentisphaeria</taxon>
        <taxon>Victivallales</taxon>
        <taxon>Victivallaceae</taxon>
        <taxon>Victivallis</taxon>
    </lineage>
</organism>
<sequence>MKMLTLSSSEAAGRTGDGFVTAFFWRKNPVLERIQQVIAENCCGKLCSLRFTWSRPKRFATGEREFLYDTFAAMLDGAQQLAGAEFRSLYVEKVPGMNNLFALARFTNEVAAECELNECLPETMPDICFVKANFSNGHVTNQPLVGYFNEEGMVFATDEILEFPVAELASLPPANGPVEQMKQRFTEAARLGLVPPGPGNAAAIQTMIREALR</sequence>
<comment type="caution">
    <text evidence="1">The sequence shown here is derived from an EMBL/GenBank/DDBJ whole genome shotgun (WGS) entry which is preliminary data.</text>
</comment>
<evidence type="ECO:0000313" key="2">
    <source>
        <dbReference type="Proteomes" id="UP000576225"/>
    </source>
</evidence>
<dbReference type="RefSeq" id="WP_168961609.1">
    <property type="nucleotide sequence ID" value="NZ_JABAEW010000004.1"/>
</dbReference>
<dbReference type="Proteomes" id="UP000576225">
    <property type="component" value="Unassembled WGS sequence"/>
</dbReference>
<dbReference type="EMBL" id="JABAEW010000004">
    <property type="protein sequence ID" value="NMD85630.1"/>
    <property type="molecule type" value="Genomic_DNA"/>
</dbReference>